<dbReference type="Proteomes" id="UP001055439">
    <property type="component" value="Chromosome 5"/>
</dbReference>
<keyword evidence="6" id="KW-1185">Reference proteome</keyword>
<dbReference type="GO" id="GO:0009699">
    <property type="term" value="P:phenylpropanoid biosynthetic process"/>
    <property type="evidence" value="ECO:0007669"/>
    <property type="project" value="UniProtKB-ARBA"/>
</dbReference>
<organism evidence="5 6">
    <name type="scientific">Musa troglodytarum</name>
    <name type="common">fe'i banana</name>
    <dbReference type="NCBI Taxonomy" id="320322"/>
    <lineage>
        <taxon>Eukaryota</taxon>
        <taxon>Viridiplantae</taxon>
        <taxon>Streptophyta</taxon>
        <taxon>Embryophyta</taxon>
        <taxon>Tracheophyta</taxon>
        <taxon>Spermatophyta</taxon>
        <taxon>Magnoliopsida</taxon>
        <taxon>Liliopsida</taxon>
        <taxon>Zingiberales</taxon>
        <taxon>Musaceae</taxon>
        <taxon>Musa</taxon>
    </lineage>
</organism>
<keyword evidence="3 4" id="KW-0964">Secreted</keyword>
<name>A0A9E7FSA3_9LILI</name>
<comment type="function">
    <text evidence="4">Dirigent proteins impart stereoselectivity on the phenoxy radical-coupling reaction, yielding optically active lignans from two molecules of coniferyl alcohol in the biosynthesis of lignans, flavonolignans, and alkaloids and thus plays a central role in plant secondary metabolism.</text>
</comment>
<keyword evidence="4" id="KW-0732">Signal</keyword>
<evidence type="ECO:0000256" key="4">
    <source>
        <dbReference type="RuleBase" id="RU363099"/>
    </source>
</evidence>
<dbReference type="EMBL" id="CP097507">
    <property type="protein sequence ID" value="URE02011.1"/>
    <property type="molecule type" value="Genomic_DNA"/>
</dbReference>
<gene>
    <name evidence="5" type="ORF">MUK42_22733</name>
</gene>
<accession>A0A9E7FSA3</accession>
<evidence type="ECO:0000313" key="5">
    <source>
        <dbReference type="EMBL" id="URE02011.1"/>
    </source>
</evidence>
<sequence>MASATTNSCLFFFFFFLLALLSAVAAFADDKFTHLHFYFHETDSGPNATLVTAVQPPKNATTSFGSIVVYDTALREGADPASALIGRAQGIGAITALDGGSGLAAMNLVFTAGEHNGSTLALLGRFVAGAVSERSIVGGSGRFRLARGYSLSKVVGSTATTVVAEFDPSCSIKPDDVFFSPYPFLMASRPSNPSSLLFLFLFMTISGIAAQKTTHLHFYFHETVRGPDATSIVVASLHKNSSTFGDIHVFDNALRDSADPSSKLIGRAQGLAASSSLADLSALTAINLVFTAGELNGSTLTLFGRVAEVTGTVDRSIIGGSGLFRLARGFVLSRTVNASSAGYIVEFDVYVKHYH</sequence>
<evidence type="ECO:0000256" key="2">
    <source>
        <dbReference type="ARBA" id="ARBA00011738"/>
    </source>
</evidence>
<dbReference type="PANTHER" id="PTHR21495">
    <property type="entry name" value="NUCLEOPORIN-RELATED"/>
    <property type="match status" value="1"/>
</dbReference>
<dbReference type="OrthoDB" id="623137at2759"/>
<reference evidence="5" key="1">
    <citation type="submission" date="2022-05" db="EMBL/GenBank/DDBJ databases">
        <title>The Musa troglodytarum L. genome provides insights into the mechanism of non-climacteric behaviour and enrichment of carotenoids.</title>
        <authorList>
            <person name="Wang J."/>
        </authorList>
    </citation>
    <scope>NUCLEOTIDE SEQUENCE</scope>
    <source>
        <tissue evidence="5">Leaf</tissue>
    </source>
</reference>
<feature type="signal peptide" evidence="4">
    <location>
        <begin position="1"/>
        <end position="26"/>
    </location>
</feature>
<feature type="chain" id="PRO_5039744568" description="Dirigent protein" evidence="4">
    <location>
        <begin position="27"/>
        <end position="355"/>
    </location>
</feature>
<dbReference type="AlphaFoldDB" id="A0A9E7FSA3"/>
<dbReference type="GO" id="GO:0048046">
    <property type="term" value="C:apoplast"/>
    <property type="evidence" value="ECO:0007669"/>
    <property type="project" value="UniProtKB-SubCell"/>
</dbReference>
<evidence type="ECO:0000256" key="3">
    <source>
        <dbReference type="ARBA" id="ARBA00022525"/>
    </source>
</evidence>
<proteinExistence type="inferred from homology"/>
<dbReference type="InterPro" id="IPR044859">
    <property type="entry name" value="Allene_oxi_cyc_Dirigent"/>
</dbReference>
<evidence type="ECO:0000313" key="6">
    <source>
        <dbReference type="Proteomes" id="UP001055439"/>
    </source>
</evidence>
<dbReference type="Pfam" id="PF03018">
    <property type="entry name" value="Dirigent"/>
    <property type="match status" value="2"/>
</dbReference>
<dbReference type="InterPro" id="IPR004265">
    <property type="entry name" value="Dirigent"/>
</dbReference>
<comment type="subcellular location">
    <subcellularLocation>
        <location evidence="4">Secreted</location>
        <location evidence="4">Extracellular space</location>
        <location evidence="4">Apoplast</location>
    </subcellularLocation>
</comment>
<dbReference type="Gene3D" id="2.40.480.10">
    <property type="entry name" value="Allene oxide cyclase-like"/>
    <property type="match status" value="2"/>
</dbReference>
<protein>
    <recommendedName>
        <fullName evidence="4">Dirigent protein</fullName>
    </recommendedName>
</protein>
<comment type="similarity">
    <text evidence="1 4">Belongs to the plant dirigent protein family.</text>
</comment>
<keyword evidence="4" id="KW-0052">Apoplast</keyword>
<comment type="subunit">
    <text evidence="2 4">Homodimer.</text>
</comment>
<evidence type="ECO:0000256" key="1">
    <source>
        <dbReference type="ARBA" id="ARBA00010746"/>
    </source>
</evidence>